<evidence type="ECO:0000256" key="7">
    <source>
        <dbReference type="PROSITE-ProRule" id="PRU01373"/>
    </source>
</evidence>
<gene>
    <name evidence="10" type="ORF">E2R66_08670</name>
</gene>
<feature type="domain" description="L,D-TPase catalytic" evidence="9">
    <location>
        <begin position="315"/>
        <end position="477"/>
    </location>
</feature>
<feature type="active site" description="Proton donor/acceptor" evidence="7">
    <location>
        <position position="430"/>
    </location>
</feature>
<dbReference type="GO" id="GO:0004180">
    <property type="term" value="F:carboxypeptidase activity"/>
    <property type="evidence" value="ECO:0007669"/>
    <property type="project" value="UniProtKB-ARBA"/>
</dbReference>
<dbReference type="PANTHER" id="PTHR41533:SF2">
    <property type="entry name" value="BLR7131 PROTEIN"/>
    <property type="match status" value="1"/>
</dbReference>
<evidence type="ECO:0000256" key="5">
    <source>
        <dbReference type="ARBA" id="ARBA00022984"/>
    </source>
</evidence>
<keyword evidence="11" id="KW-1185">Reference proteome</keyword>
<dbReference type="InterPro" id="IPR002477">
    <property type="entry name" value="Peptidoglycan-bd-like"/>
</dbReference>
<dbReference type="OrthoDB" id="9778545at2"/>
<comment type="caution">
    <text evidence="10">The sequence shown here is derived from an EMBL/GenBank/DDBJ whole genome shotgun (WGS) entry which is preliminary data.</text>
</comment>
<dbReference type="GO" id="GO:0009252">
    <property type="term" value="P:peptidoglycan biosynthetic process"/>
    <property type="evidence" value="ECO:0007669"/>
    <property type="project" value="UniProtKB-UniPathway"/>
</dbReference>
<dbReference type="RefSeq" id="WP_133228792.1">
    <property type="nucleotide sequence ID" value="NZ_SOZE01000006.1"/>
</dbReference>
<evidence type="ECO:0000313" key="11">
    <source>
        <dbReference type="Proteomes" id="UP000297540"/>
    </source>
</evidence>
<dbReference type="Pfam" id="PF03734">
    <property type="entry name" value="YkuD"/>
    <property type="match status" value="1"/>
</dbReference>
<dbReference type="Pfam" id="PF20142">
    <property type="entry name" value="Scaffold"/>
    <property type="match status" value="1"/>
</dbReference>
<dbReference type="PANTHER" id="PTHR41533">
    <property type="entry name" value="L,D-TRANSPEPTIDASE HI_1667-RELATED"/>
    <property type="match status" value="1"/>
</dbReference>
<dbReference type="UniPathway" id="UPA00219"/>
<comment type="pathway">
    <text evidence="1 7">Cell wall biogenesis; peptidoglycan biosynthesis.</text>
</comment>
<dbReference type="PROSITE" id="PS52029">
    <property type="entry name" value="LD_TPASE"/>
    <property type="match status" value="1"/>
</dbReference>
<accession>A0A4Y8SHL6</accession>
<dbReference type="AlphaFoldDB" id="A0A4Y8SHL6"/>
<dbReference type="GO" id="GO:0008360">
    <property type="term" value="P:regulation of cell shape"/>
    <property type="evidence" value="ECO:0007669"/>
    <property type="project" value="UniProtKB-UniRule"/>
</dbReference>
<feature type="chain" id="PRO_5021218749" evidence="8">
    <location>
        <begin position="21"/>
        <end position="534"/>
    </location>
</feature>
<dbReference type="Gene3D" id="1.10.101.10">
    <property type="entry name" value="PGBD-like superfamily/PGBD"/>
    <property type="match status" value="1"/>
</dbReference>
<dbReference type="GO" id="GO:0071555">
    <property type="term" value="P:cell wall organization"/>
    <property type="evidence" value="ECO:0007669"/>
    <property type="project" value="UniProtKB-UniRule"/>
</dbReference>
<dbReference type="SUPFAM" id="SSF47090">
    <property type="entry name" value="PGBD-like"/>
    <property type="match status" value="1"/>
</dbReference>
<dbReference type="CDD" id="cd16913">
    <property type="entry name" value="YkuD_like"/>
    <property type="match status" value="1"/>
</dbReference>
<evidence type="ECO:0000256" key="4">
    <source>
        <dbReference type="ARBA" id="ARBA00022960"/>
    </source>
</evidence>
<comment type="similarity">
    <text evidence="2">Belongs to the YkuD family.</text>
</comment>
<name>A0A4Y8SHL6_9SPHI</name>
<sequence>MKIYAIKSLIIGAATCASLAGCGQGTPKPATSMHRDTAIAVIPFDSLQIAGFFKRYPLLAENQTEVAGFYRQRNFTYAWFSNGLLIEQASNLTSRVLNFKSDGLSKSSPYQRVLDSLINEAKPNVAGHPPEIEAELMLTAQYFNFSKSVYQGIDVSASKASGWLLPRKKVAYAQYLDSLLKTPGKQLAAKEPVYRQYELLRTYLRKYSLLAANDKWLPITLSKKPALGDTAAAIQLLRARLYKLEDFSDDTLKNSYDPEIQSGIKVFQERHGLPGNGLLNKETLAELNVPLSARIKQILVNMERSRWLPVSLDADYVAVNIPEFKMHVYHADSLLWSCSVVVGKSEHPTTAFYGEIKYVVFSPYWNVPHGILVNEVIPGMNRNGNYLRNHNMEITGHSDGLPVVRQKPGKDNSLGLVKFLFPNSYNIYLHDTPSKSLFGETSRAFSHGCIRIAQPAKLAAFLLKDNTTWTDAKISRYMHAGKERYVTLNKKVPVFIAYFTAFTDRAGHLNFRKDIYNLDGRLAEILLSETDVTN</sequence>
<evidence type="ECO:0000256" key="6">
    <source>
        <dbReference type="ARBA" id="ARBA00023316"/>
    </source>
</evidence>
<evidence type="ECO:0000256" key="8">
    <source>
        <dbReference type="SAM" id="SignalP"/>
    </source>
</evidence>
<keyword evidence="8" id="KW-0732">Signal</keyword>
<feature type="signal peptide" evidence="8">
    <location>
        <begin position="1"/>
        <end position="20"/>
    </location>
</feature>
<dbReference type="Pfam" id="PF01471">
    <property type="entry name" value="PG_binding_1"/>
    <property type="match status" value="1"/>
</dbReference>
<evidence type="ECO:0000313" key="10">
    <source>
        <dbReference type="EMBL" id="TFF38529.1"/>
    </source>
</evidence>
<dbReference type="InterPro" id="IPR045380">
    <property type="entry name" value="LD_TPept_scaffold_dom"/>
</dbReference>
<dbReference type="GO" id="GO:0016740">
    <property type="term" value="F:transferase activity"/>
    <property type="evidence" value="ECO:0007669"/>
    <property type="project" value="UniProtKB-KW"/>
</dbReference>
<keyword evidence="3" id="KW-0808">Transferase</keyword>
<dbReference type="EMBL" id="SOZE01000006">
    <property type="protein sequence ID" value="TFF38529.1"/>
    <property type="molecule type" value="Genomic_DNA"/>
</dbReference>
<dbReference type="Proteomes" id="UP000297540">
    <property type="component" value="Unassembled WGS sequence"/>
</dbReference>
<keyword evidence="4 7" id="KW-0133">Cell shape</keyword>
<protein>
    <submittedName>
        <fullName evidence="10">Murein L,D-transpeptidase</fullName>
    </submittedName>
</protein>
<feature type="active site" description="Nucleophile" evidence="7">
    <location>
        <position position="449"/>
    </location>
</feature>
<evidence type="ECO:0000256" key="3">
    <source>
        <dbReference type="ARBA" id="ARBA00022679"/>
    </source>
</evidence>
<keyword evidence="5 7" id="KW-0573">Peptidoglycan synthesis</keyword>
<dbReference type="InterPro" id="IPR036365">
    <property type="entry name" value="PGBD-like_sf"/>
</dbReference>
<dbReference type="Gene3D" id="2.40.440.10">
    <property type="entry name" value="L,D-transpeptidase catalytic domain-like"/>
    <property type="match status" value="1"/>
</dbReference>
<dbReference type="InterPro" id="IPR052905">
    <property type="entry name" value="LD-transpeptidase_YkuD-like"/>
</dbReference>
<dbReference type="InterPro" id="IPR038063">
    <property type="entry name" value="Transpep_catalytic_dom"/>
</dbReference>
<dbReference type="InterPro" id="IPR036366">
    <property type="entry name" value="PGBDSf"/>
</dbReference>
<proteinExistence type="inferred from homology"/>
<keyword evidence="6 7" id="KW-0961">Cell wall biogenesis/degradation</keyword>
<evidence type="ECO:0000256" key="2">
    <source>
        <dbReference type="ARBA" id="ARBA00005992"/>
    </source>
</evidence>
<dbReference type="SUPFAM" id="SSF141523">
    <property type="entry name" value="L,D-transpeptidase catalytic domain-like"/>
    <property type="match status" value="1"/>
</dbReference>
<organism evidence="10 11">
    <name type="scientific">Mucilaginibacter psychrotolerans</name>
    <dbReference type="NCBI Taxonomy" id="1524096"/>
    <lineage>
        <taxon>Bacteria</taxon>
        <taxon>Pseudomonadati</taxon>
        <taxon>Bacteroidota</taxon>
        <taxon>Sphingobacteriia</taxon>
        <taxon>Sphingobacteriales</taxon>
        <taxon>Sphingobacteriaceae</taxon>
        <taxon>Mucilaginibacter</taxon>
    </lineage>
</organism>
<dbReference type="InterPro" id="IPR005490">
    <property type="entry name" value="LD_TPept_cat_dom"/>
</dbReference>
<evidence type="ECO:0000256" key="1">
    <source>
        <dbReference type="ARBA" id="ARBA00004752"/>
    </source>
</evidence>
<evidence type="ECO:0000259" key="9">
    <source>
        <dbReference type="PROSITE" id="PS52029"/>
    </source>
</evidence>
<dbReference type="PROSITE" id="PS51257">
    <property type="entry name" value="PROKAR_LIPOPROTEIN"/>
    <property type="match status" value="1"/>
</dbReference>
<reference evidence="10 11" key="1">
    <citation type="journal article" date="2017" name="Int. J. Syst. Evol. Microbiol.">
        <title>Mucilaginibacterpsychrotolerans sp. nov., isolated from peatlands.</title>
        <authorList>
            <person name="Deng Y."/>
            <person name="Shen L."/>
            <person name="Xu B."/>
            <person name="Liu Y."/>
            <person name="Gu Z."/>
            <person name="Liu H."/>
            <person name="Zhou Y."/>
        </authorList>
    </citation>
    <scope>NUCLEOTIDE SEQUENCE [LARGE SCALE GENOMIC DNA]</scope>
    <source>
        <strain evidence="10 11">NH7-4</strain>
    </source>
</reference>